<sequence>MATLAQQPFPDVLKTALDDQPKNLPKHKKLPNESDGRSTAESSESEIDEARSKDRRQNAKRKDYTKRKGVGKRMSLDSPSENIEDSEVEGDESSLVNFNPASKTQRRN</sequence>
<name>A0AAD6EIM4_9EURO</name>
<feature type="compositionally biased region" description="Acidic residues" evidence="1">
    <location>
        <begin position="82"/>
        <end position="92"/>
    </location>
</feature>
<dbReference type="Proteomes" id="UP001213799">
    <property type="component" value="Unassembled WGS sequence"/>
</dbReference>
<keyword evidence="3" id="KW-1185">Reference proteome</keyword>
<accession>A0AAD6EIM4</accession>
<feature type="compositionally biased region" description="Basic and acidic residues" evidence="1">
    <location>
        <begin position="48"/>
        <end position="62"/>
    </location>
</feature>
<organism evidence="2 3">
    <name type="scientific">Penicillium hordei</name>
    <dbReference type="NCBI Taxonomy" id="40994"/>
    <lineage>
        <taxon>Eukaryota</taxon>
        <taxon>Fungi</taxon>
        <taxon>Dikarya</taxon>
        <taxon>Ascomycota</taxon>
        <taxon>Pezizomycotina</taxon>
        <taxon>Eurotiomycetes</taxon>
        <taxon>Eurotiomycetidae</taxon>
        <taxon>Eurotiales</taxon>
        <taxon>Aspergillaceae</taxon>
        <taxon>Penicillium</taxon>
    </lineage>
</organism>
<reference evidence="2" key="2">
    <citation type="submission" date="2023-01" db="EMBL/GenBank/DDBJ databases">
        <authorList>
            <person name="Petersen C."/>
        </authorList>
    </citation>
    <scope>NUCLEOTIDE SEQUENCE</scope>
    <source>
        <strain evidence="2">IBT 12815</strain>
    </source>
</reference>
<dbReference type="RefSeq" id="XP_056758920.1">
    <property type="nucleotide sequence ID" value="XM_056893925.1"/>
</dbReference>
<comment type="caution">
    <text evidence="2">The sequence shown here is derived from an EMBL/GenBank/DDBJ whole genome shotgun (WGS) entry which is preliminary data.</text>
</comment>
<reference evidence="2" key="1">
    <citation type="journal article" date="2023" name="IMA Fungus">
        <title>Comparative genomic study of the Penicillium genus elucidates a diverse pangenome and 15 lateral gene transfer events.</title>
        <authorList>
            <person name="Petersen C."/>
            <person name="Sorensen T."/>
            <person name="Nielsen M.R."/>
            <person name="Sondergaard T.E."/>
            <person name="Sorensen J.L."/>
            <person name="Fitzpatrick D.A."/>
            <person name="Frisvad J.C."/>
            <person name="Nielsen K.L."/>
        </authorList>
    </citation>
    <scope>NUCLEOTIDE SEQUENCE</scope>
    <source>
        <strain evidence="2">IBT 12815</strain>
    </source>
</reference>
<dbReference type="AlphaFoldDB" id="A0AAD6EIM4"/>
<evidence type="ECO:0000313" key="3">
    <source>
        <dbReference type="Proteomes" id="UP001213799"/>
    </source>
</evidence>
<evidence type="ECO:0000313" key="2">
    <source>
        <dbReference type="EMBL" id="KAJ5617753.1"/>
    </source>
</evidence>
<dbReference type="GeneID" id="81584167"/>
<dbReference type="EMBL" id="JAQJAE010000001">
    <property type="protein sequence ID" value="KAJ5617753.1"/>
    <property type="molecule type" value="Genomic_DNA"/>
</dbReference>
<gene>
    <name evidence="2" type="ORF">N7537_002867</name>
</gene>
<feature type="compositionally biased region" description="Polar residues" evidence="1">
    <location>
        <begin position="94"/>
        <end position="108"/>
    </location>
</feature>
<protein>
    <submittedName>
        <fullName evidence="2">Uncharacterized protein</fullName>
    </submittedName>
</protein>
<evidence type="ECO:0000256" key="1">
    <source>
        <dbReference type="SAM" id="MobiDB-lite"/>
    </source>
</evidence>
<proteinExistence type="predicted"/>
<feature type="region of interest" description="Disordered" evidence="1">
    <location>
        <begin position="1"/>
        <end position="108"/>
    </location>
</feature>